<protein>
    <submittedName>
        <fullName evidence="1">Uncharacterized protein</fullName>
    </submittedName>
</protein>
<accession>A0A9X1ZXT1</accession>
<evidence type="ECO:0000313" key="1">
    <source>
        <dbReference type="EMBL" id="MCG5077957.1"/>
    </source>
</evidence>
<comment type="caution">
    <text evidence="1">The sequence shown here is derived from an EMBL/GenBank/DDBJ whole genome shotgun (WGS) entry which is preliminary data.</text>
</comment>
<dbReference type="EMBL" id="JAKLJA010000046">
    <property type="protein sequence ID" value="MCG5077957.1"/>
    <property type="molecule type" value="Genomic_DNA"/>
</dbReference>
<reference evidence="1" key="1">
    <citation type="submission" date="2022-01" db="EMBL/GenBank/DDBJ databases">
        <title>Genome sequence and assembly of Parabukholderia sp. RG36.</title>
        <authorList>
            <person name="Chhetri G."/>
        </authorList>
    </citation>
    <scope>NUCLEOTIDE SEQUENCE</scope>
    <source>
        <strain evidence="1">RG36</strain>
    </source>
</reference>
<name>A0A9X1ZXT1_9BURK</name>
<gene>
    <name evidence="1" type="ORF">L5014_32215</name>
</gene>
<dbReference type="AlphaFoldDB" id="A0A9X1ZXT1"/>
<organism evidence="1 2">
    <name type="scientific">Paraburkholderia tagetis</name>
    <dbReference type="NCBI Taxonomy" id="2913261"/>
    <lineage>
        <taxon>Bacteria</taxon>
        <taxon>Pseudomonadati</taxon>
        <taxon>Pseudomonadota</taxon>
        <taxon>Betaproteobacteria</taxon>
        <taxon>Burkholderiales</taxon>
        <taxon>Burkholderiaceae</taxon>
        <taxon>Paraburkholderia</taxon>
    </lineage>
</organism>
<proteinExistence type="predicted"/>
<dbReference type="RefSeq" id="WP_238467848.1">
    <property type="nucleotide sequence ID" value="NZ_JAKLJA010000046.1"/>
</dbReference>
<keyword evidence="2" id="KW-1185">Reference proteome</keyword>
<evidence type="ECO:0000313" key="2">
    <source>
        <dbReference type="Proteomes" id="UP001139308"/>
    </source>
</evidence>
<sequence>MQILHEIERAARQGADHLEALIDEAGAESFPASDPPAVHPEPWPVATNVATGIDRRKDRYPS</sequence>
<dbReference type="Proteomes" id="UP001139308">
    <property type="component" value="Unassembled WGS sequence"/>
</dbReference>